<evidence type="ECO:0000313" key="4">
    <source>
        <dbReference type="EMBL" id="SDY61789.1"/>
    </source>
</evidence>
<accession>A0A1H3LC87</accession>
<evidence type="ECO:0000313" key="5">
    <source>
        <dbReference type="Proteomes" id="UP000198625"/>
    </source>
</evidence>
<dbReference type="Pfam" id="PF08141">
    <property type="entry name" value="SspH"/>
    <property type="match status" value="1"/>
</dbReference>
<keyword evidence="3" id="KW-0749">Sporulation</keyword>
<dbReference type="NCBIfam" id="TIGR02861">
    <property type="entry name" value="SASP_H"/>
    <property type="match status" value="1"/>
</dbReference>
<keyword evidence="5" id="KW-1185">Reference proteome</keyword>
<dbReference type="HAMAP" id="MF_00667">
    <property type="entry name" value="SspH"/>
    <property type="match status" value="1"/>
</dbReference>
<dbReference type="STRING" id="415015.SAMN05660462_00470"/>
<sequence>MDNKRAKEIVSSPVMVNVTYDGIPVYIDSVNEGNNTAKIHFLNQPDSKQEVSITNLVEH</sequence>
<name>A0A1H3LC87_9FIRM</name>
<dbReference type="Proteomes" id="UP000198625">
    <property type="component" value="Unassembled WGS sequence"/>
</dbReference>
<comment type="similarity">
    <text evidence="2">Belongs to the SspH family.</text>
</comment>
<dbReference type="GO" id="GO:0030436">
    <property type="term" value="P:asexual sporulation"/>
    <property type="evidence" value="ECO:0007669"/>
    <property type="project" value="InterPro"/>
</dbReference>
<dbReference type="AlphaFoldDB" id="A0A1H3LC87"/>
<dbReference type="GO" id="GO:0030435">
    <property type="term" value="P:sporulation resulting in formation of a cellular spore"/>
    <property type="evidence" value="ECO:0007669"/>
    <property type="project" value="UniProtKB-KW"/>
</dbReference>
<comment type="subcellular location">
    <subcellularLocation>
        <location evidence="1">Spore core</location>
    </subcellularLocation>
</comment>
<reference evidence="4 5" key="1">
    <citation type="submission" date="2016-10" db="EMBL/GenBank/DDBJ databases">
        <authorList>
            <person name="de Groot N.N."/>
        </authorList>
    </citation>
    <scope>NUCLEOTIDE SEQUENCE [LARGE SCALE GENOMIC DNA]</scope>
    <source>
        <strain evidence="4 5">DSM 21650</strain>
    </source>
</reference>
<dbReference type="GO" id="GO:0042601">
    <property type="term" value="C:endospore-forming forespore"/>
    <property type="evidence" value="ECO:0007669"/>
    <property type="project" value="InterPro"/>
</dbReference>
<dbReference type="RefSeq" id="WP_091726681.1">
    <property type="nucleotide sequence ID" value="NZ_FNQE01000003.1"/>
</dbReference>
<evidence type="ECO:0000256" key="3">
    <source>
        <dbReference type="ARBA" id="ARBA00022969"/>
    </source>
</evidence>
<gene>
    <name evidence="4" type="ORF">SAMN05660462_00470</name>
</gene>
<protein>
    <submittedName>
        <fullName evidence="4">Small acid-soluble spore protein H (Minor)</fullName>
    </submittedName>
</protein>
<proteinExistence type="inferred from homology"/>
<evidence type="ECO:0000256" key="2">
    <source>
        <dbReference type="ARBA" id="ARBA00006573"/>
    </source>
</evidence>
<dbReference type="InterPro" id="IPR012610">
    <property type="entry name" value="SASP_SspH"/>
</dbReference>
<evidence type="ECO:0000256" key="1">
    <source>
        <dbReference type="ARBA" id="ARBA00004288"/>
    </source>
</evidence>
<dbReference type="EMBL" id="FNQE01000003">
    <property type="protein sequence ID" value="SDY61789.1"/>
    <property type="molecule type" value="Genomic_DNA"/>
</dbReference>
<dbReference type="OrthoDB" id="1683648at2"/>
<organism evidence="4 5">
    <name type="scientific">Proteiniborus ethanoligenes</name>
    <dbReference type="NCBI Taxonomy" id="415015"/>
    <lineage>
        <taxon>Bacteria</taxon>
        <taxon>Bacillati</taxon>
        <taxon>Bacillota</taxon>
        <taxon>Clostridia</taxon>
        <taxon>Eubacteriales</taxon>
        <taxon>Proteiniborus</taxon>
    </lineage>
</organism>